<sequence>MRTENAESRALPADPHLWVFVLGDLVIFSVYFVVYMIDRNRHQGAFLASQQHLHQGIGALNTVLLLASSLFVAHAVTAARAGRYRRAIGTTMLAGGCGVLFTVTKAGEWTAEIGAGHTFPSSDFFMYYYMLTGIHLFHVVLGLVFLGVVVLELRGPRKRRAVIETGAVYWHMVDLLWLLIFALLYVLR</sequence>
<dbReference type="InterPro" id="IPR013833">
    <property type="entry name" value="Cyt_c_oxidase_su3_a-hlx"/>
</dbReference>
<dbReference type="RefSeq" id="WP_345495931.1">
    <property type="nucleotide sequence ID" value="NZ_BAABJM010000002.1"/>
</dbReference>
<dbReference type="Pfam" id="PF00510">
    <property type="entry name" value="COX3"/>
    <property type="match status" value="1"/>
</dbReference>
<keyword evidence="12" id="KW-1185">Reference proteome</keyword>
<evidence type="ECO:0000256" key="5">
    <source>
        <dbReference type="ARBA" id="ARBA00023136"/>
    </source>
</evidence>
<dbReference type="Gene3D" id="1.20.120.80">
    <property type="entry name" value="Cytochrome c oxidase, subunit III, four-helix bundle"/>
    <property type="match status" value="1"/>
</dbReference>
<evidence type="ECO:0000256" key="3">
    <source>
        <dbReference type="ARBA" id="ARBA00022692"/>
    </source>
</evidence>
<evidence type="ECO:0000256" key="4">
    <source>
        <dbReference type="ARBA" id="ARBA00022989"/>
    </source>
</evidence>
<feature type="transmembrane region" description="Helical" evidence="9">
    <location>
        <begin position="17"/>
        <end position="37"/>
    </location>
</feature>
<feature type="domain" description="Heme-copper oxidase subunit III family profile" evidence="10">
    <location>
        <begin position="17"/>
        <end position="188"/>
    </location>
</feature>
<name>A0ABP9KAZ4_9NOCA</name>
<evidence type="ECO:0000256" key="7">
    <source>
        <dbReference type="ARBA" id="ARBA00047816"/>
    </source>
</evidence>
<evidence type="ECO:0000256" key="8">
    <source>
        <dbReference type="RuleBase" id="RU003376"/>
    </source>
</evidence>
<dbReference type="InterPro" id="IPR035973">
    <property type="entry name" value="Cyt_c_oxidase_su3-like_sf"/>
</dbReference>
<dbReference type="Proteomes" id="UP001500603">
    <property type="component" value="Unassembled WGS sequence"/>
</dbReference>
<comment type="subcellular location">
    <subcellularLocation>
        <location evidence="8">Cell membrane</location>
        <topology evidence="8">Multi-pass membrane protein</topology>
    </subcellularLocation>
    <subcellularLocation>
        <location evidence="1">Membrane</location>
        <topology evidence="1">Multi-pass membrane protein</topology>
    </subcellularLocation>
</comment>
<proteinExistence type="inferred from homology"/>
<comment type="caution">
    <text evidence="11">The sequence shown here is derived from an EMBL/GenBank/DDBJ whole genome shotgun (WGS) entry which is preliminary data.</text>
</comment>
<reference evidence="12" key="1">
    <citation type="journal article" date="2019" name="Int. J. Syst. Evol. Microbiol.">
        <title>The Global Catalogue of Microorganisms (GCM) 10K type strain sequencing project: providing services to taxonomists for standard genome sequencing and annotation.</title>
        <authorList>
            <consortium name="The Broad Institute Genomics Platform"/>
            <consortium name="The Broad Institute Genome Sequencing Center for Infectious Disease"/>
            <person name="Wu L."/>
            <person name="Ma J."/>
        </authorList>
    </citation>
    <scope>NUCLEOTIDE SEQUENCE [LARGE SCALE GENOMIC DNA]</scope>
    <source>
        <strain evidence="12">JCM 18298</strain>
    </source>
</reference>
<dbReference type="InterPro" id="IPR024791">
    <property type="entry name" value="Cyt_c/ubiquinol_Oxase_su3"/>
</dbReference>
<dbReference type="PANTHER" id="PTHR11403">
    <property type="entry name" value="CYTOCHROME C OXIDASE SUBUNIT III"/>
    <property type="match status" value="1"/>
</dbReference>
<organism evidence="11 12">
    <name type="scientific">Nocardia callitridis</name>
    <dbReference type="NCBI Taxonomy" id="648753"/>
    <lineage>
        <taxon>Bacteria</taxon>
        <taxon>Bacillati</taxon>
        <taxon>Actinomycetota</taxon>
        <taxon>Actinomycetes</taxon>
        <taxon>Mycobacteriales</taxon>
        <taxon>Nocardiaceae</taxon>
        <taxon>Nocardia</taxon>
    </lineage>
</organism>
<keyword evidence="4 9" id="KW-1133">Transmembrane helix</keyword>
<comment type="catalytic activity">
    <reaction evidence="7">
        <text>4 Fe(II)-[cytochrome c] + O2 + 8 H(+)(in) = 4 Fe(III)-[cytochrome c] + 2 H2O + 4 H(+)(out)</text>
        <dbReference type="Rhea" id="RHEA:11436"/>
        <dbReference type="Rhea" id="RHEA-COMP:10350"/>
        <dbReference type="Rhea" id="RHEA-COMP:14399"/>
        <dbReference type="ChEBI" id="CHEBI:15377"/>
        <dbReference type="ChEBI" id="CHEBI:15378"/>
        <dbReference type="ChEBI" id="CHEBI:15379"/>
        <dbReference type="ChEBI" id="CHEBI:29033"/>
        <dbReference type="ChEBI" id="CHEBI:29034"/>
        <dbReference type="EC" id="7.1.1.9"/>
    </reaction>
</comment>
<evidence type="ECO:0000256" key="2">
    <source>
        <dbReference type="ARBA" id="ARBA00010581"/>
    </source>
</evidence>
<comment type="similarity">
    <text evidence="2 8">Belongs to the cytochrome c oxidase subunit 3 family.</text>
</comment>
<evidence type="ECO:0000259" key="10">
    <source>
        <dbReference type="PROSITE" id="PS50253"/>
    </source>
</evidence>
<evidence type="ECO:0000256" key="1">
    <source>
        <dbReference type="ARBA" id="ARBA00004141"/>
    </source>
</evidence>
<gene>
    <name evidence="11" type="ORF">GCM10023318_29820</name>
</gene>
<dbReference type="EMBL" id="BAABJM010000002">
    <property type="protein sequence ID" value="GAA5054618.1"/>
    <property type="molecule type" value="Genomic_DNA"/>
</dbReference>
<protein>
    <recommendedName>
        <fullName evidence="6">Cytochrome aa3 subunit 3</fullName>
    </recommendedName>
</protein>
<evidence type="ECO:0000313" key="12">
    <source>
        <dbReference type="Proteomes" id="UP001500603"/>
    </source>
</evidence>
<dbReference type="PANTHER" id="PTHR11403:SF6">
    <property type="entry name" value="NITRIC OXIDE REDUCTASE SUBUNIT E"/>
    <property type="match status" value="1"/>
</dbReference>
<dbReference type="InterPro" id="IPR000298">
    <property type="entry name" value="Cyt_c_oxidase-like_su3"/>
</dbReference>
<dbReference type="PROSITE" id="PS50253">
    <property type="entry name" value="COX3"/>
    <property type="match status" value="1"/>
</dbReference>
<dbReference type="SUPFAM" id="SSF81452">
    <property type="entry name" value="Cytochrome c oxidase subunit III-like"/>
    <property type="match status" value="1"/>
</dbReference>
<feature type="transmembrane region" description="Helical" evidence="9">
    <location>
        <begin position="167"/>
        <end position="187"/>
    </location>
</feature>
<accession>A0ABP9KAZ4</accession>
<feature type="transmembrane region" description="Helical" evidence="9">
    <location>
        <begin position="127"/>
        <end position="151"/>
    </location>
</feature>
<evidence type="ECO:0000256" key="9">
    <source>
        <dbReference type="SAM" id="Phobius"/>
    </source>
</evidence>
<evidence type="ECO:0000256" key="6">
    <source>
        <dbReference type="ARBA" id="ARBA00031400"/>
    </source>
</evidence>
<evidence type="ECO:0000313" key="11">
    <source>
        <dbReference type="EMBL" id="GAA5054618.1"/>
    </source>
</evidence>
<keyword evidence="5 9" id="KW-0472">Membrane</keyword>
<keyword evidence="3 8" id="KW-0812">Transmembrane</keyword>
<feature type="transmembrane region" description="Helical" evidence="9">
    <location>
        <begin position="57"/>
        <end position="76"/>
    </location>
</feature>